<feature type="compositionally biased region" description="Basic and acidic residues" evidence="6">
    <location>
        <begin position="22"/>
        <end position="36"/>
    </location>
</feature>
<dbReference type="EMBL" id="QKWK01000001">
    <property type="protein sequence ID" value="TXT15932.1"/>
    <property type="molecule type" value="Genomic_DNA"/>
</dbReference>
<feature type="transmembrane region" description="Helical" evidence="7">
    <location>
        <begin position="485"/>
        <end position="505"/>
    </location>
</feature>
<evidence type="ECO:0000256" key="4">
    <source>
        <dbReference type="ARBA" id="ARBA00022989"/>
    </source>
</evidence>
<comment type="subcellular location">
    <subcellularLocation>
        <location evidence="1">Membrane</location>
        <topology evidence="1">Multi-pass membrane protein</topology>
    </subcellularLocation>
</comment>
<feature type="transmembrane region" description="Helical" evidence="7">
    <location>
        <begin position="180"/>
        <end position="203"/>
    </location>
</feature>
<feature type="transmembrane region" description="Helical" evidence="7">
    <location>
        <begin position="552"/>
        <end position="573"/>
    </location>
</feature>
<dbReference type="PANTHER" id="PTHR23502">
    <property type="entry name" value="MAJOR FACILITATOR SUPERFAMILY"/>
    <property type="match status" value="1"/>
</dbReference>
<dbReference type="PANTHER" id="PTHR23502:SF132">
    <property type="entry name" value="POLYAMINE TRANSPORTER 2-RELATED"/>
    <property type="match status" value="1"/>
</dbReference>
<evidence type="ECO:0000313" key="9">
    <source>
        <dbReference type="EMBL" id="TXT15932.1"/>
    </source>
</evidence>
<dbReference type="GO" id="GO:0000297">
    <property type="term" value="F:spermine transmembrane transporter activity"/>
    <property type="evidence" value="ECO:0007669"/>
    <property type="project" value="TreeGrafter"/>
</dbReference>
<name>A0A7D8V4I3_VANHU</name>
<dbReference type="InterPro" id="IPR011701">
    <property type="entry name" value="MFS"/>
</dbReference>
<feature type="transmembrane region" description="Helical" evidence="7">
    <location>
        <begin position="240"/>
        <end position="265"/>
    </location>
</feature>
<feature type="transmembrane region" description="Helical" evidence="7">
    <location>
        <begin position="456"/>
        <end position="473"/>
    </location>
</feature>
<dbReference type="AlphaFoldDB" id="A0A7D8V4I3"/>
<keyword evidence="4 7" id="KW-1133">Transmembrane helix</keyword>
<gene>
    <name evidence="9" type="ORF">VHUM_00435</name>
</gene>
<proteinExistence type="predicted"/>
<dbReference type="CDD" id="cd17323">
    <property type="entry name" value="MFS_Tpo1_MDR_like"/>
    <property type="match status" value="1"/>
</dbReference>
<dbReference type="InterPro" id="IPR020846">
    <property type="entry name" value="MFS_dom"/>
</dbReference>
<feature type="compositionally biased region" description="Polar residues" evidence="6">
    <location>
        <begin position="8"/>
        <end position="18"/>
    </location>
</feature>
<evidence type="ECO:0000259" key="8">
    <source>
        <dbReference type="PROSITE" id="PS50850"/>
    </source>
</evidence>
<dbReference type="Pfam" id="PF07690">
    <property type="entry name" value="MFS_1"/>
    <property type="match status" value="1"/>
</dbReference>
<evidence type="ECO:0000313" key="10">
    <source>
        <dbReference type="Proteomes" id="UP000473826"/>
    </source>
</evidence>
<evidence type="ECO:0000256" key="7">
    <source>
        <dbReference type="SAM" id="Phobius"/>
    </source>
</evidence>
<dbReference type="FunFam" id="1.20.1250.20:FF:000011">
    <property type="entry name" value="MFS multidrug transporter, putative"/>
    <property type="match status" value="1"/>
</dbReference>
<keyword evidence="3 7" id="KW-0812">Transmembrane</keyword>
<evidence type="ECO:0000256" key="5">
    <source>
        <dbReference type="ARBA" id="ARBA00023136"/>
    </source>
</evidence>
<dbReference type="GO" id="GO:0000329">
    <property type="term" value="C:fungal-type vacuole membrane"/>
    <property type="evidence" value="ECO:0007669"/>
    <property type="project" value="TreeGrafter"/>
</dbReference>
<reference evidence="9 10" key="1">
    <citation type="journal article" date="2019" name="PLoS Genet.">
        <title>Convergent evolution of linked mating-type loci in basidiomycete fungi.</title>
        <authorList>
            <person name="Sun S."/>
            <person name="Coelho M.A."/>
            <person name="Heitman J."/>
            <person name="Nowrousian M."/>
        </authorList>
    </citation>
    <scope>NUCLEOTIDE SEQUENCE [LARGE SCALE GENOMIC DNA]</scope>
    <source>
        <strain evidence="9 10">CBS 4282</strain>
    </source>
</reference>
<protein>
    <recommendedName>
        <fullName evidence="8">Major facilitator superfamily (MFS) profile domain-containing protein</fullName>
    </recommendedName>
</protein>
<feature type="transmembrane region" description="Helical" evidence="7">
    <location>
        <begin position="378"/>
        <end position="404"/>
    </location>
</feature>
<feature type="transmembrane region" description="Helical" evidence="7">
    <location>
        <begin position="517"/>
        <end position="540"/>
    </location>
</feature>
<evidence type="ECO:0000256" key="6">
    <source>
        <dbReference type="SAM" id="MobiDB-lite"/>
    </source>
</evidence>
<keyword evidence="10" id="KW-1185">Reference proteome</keyword>
<feature type="transmembrane region" description="Helical" evidence="7">
    <location>
        <begin position="215"/>
        <end position="234"/>
    </location>
</feature>
<keyword evidence="5 7" id="KW-0472">Membrane</keyword>
<feature type="transmembrane region" description="Helical" evidence="7">
    <location>
        <begin position="272"/>
        <end position="291"/>
    </location>
</feature>
<feature type="transmembrane region" description="Helical" evidence="7">
    <location>
        <begin position="303"/>
        <end position="331"/>
    </location>
</feature>
<keyword evidence="2" id="KW-0813">Transport</keyword>
<evidence type="ECO:0000256" key="2">
    <source>
        <dbReference type="ARBA" id="ARBA00022448"/>
    </source>
</evidence>
<accession>A0A7D8V4I3</accession>
<feature type="transmembrane region" description="Helical" evidence="7">
    <location>
        <begin position="147"/>
        <end position="168"/>
    </location>
</feature>
<feature type="region of interest" description="Disordered" evidence="6">
    <location>
        <begin position="1"/>
        <end position="56"/>
    </location>
</feature>
<feature type="transmembrane region" description="Helical" evidence="7">
    <location>
        <begin position="416"/>
        <end position="436"/>
    </location>
</feature>
<dbReference type="OrthoDB" id="6770063at2759"/>
<sequence>MAEKTEQQPHSAASSTTVADAPLEKTHTHFASDKADAPAPTPLARTTTGRSLRSVSARQAPDLSFPYLTSDPSEGVTGEYHAETERGYITADDPEYGLRPILSASTRHSATDDGLARAKSRLDDKKLVTWTPGDKENPWEWGHARRWFYTGIVAAAVMEVAFSSAIVTGDFGGMERHFHVSAEVMALTVTLPVLGFGIGPLLWSPLSELLGRRPLWIAPWFVYIIFNIPCALAPNIGCLLVSRLLCGFFGSAPLTLAGGTIADLWNPEERGFAIAIFAAAPYTGPVLGPLVGGFIGKYAGWRWLYWVNMIAAGVVFIFIVILPETFAPTLLKKRAAKMRKETGDESFVTEQEVTRRPLSEIVTETLVRPFQMLATEPILLLMSLYISLVYGLLYAYFFSFPVVFVDGYGWDDAKTGLTFCGVFIGVGLALFTTPWLEKKYQAVGPNPIPEDRLPGMLIGGPWVPVSLFIFGWTAPPYVQPHGASWVGPAISGIPFGYGMVLVYFSANAFLIECFPSYVASALAAKTVVRSAAGAVMPLFIPQMFRRLGNGGAASLLAGLAIIMAMVPWAFVRWGPSIRARSKRAAA</sequence>
<dbReference type="SUPFAM" id="SSF103473">
    <property type="entry name" value="MFS general substrate transporter"/>
    <property type="match status" value="1"/>
</dbReference>
<evidence type="ECO:0000256" key="3">
    <source>
        <dbReference type="ARBA" id="ARBA00022692"/>
    </source>
</evidence>
<comment type="caution">
    <text evidence="9">The sequence shown here is derived from an EMBL/GenBank/DDBJ whole genome shotgun (WGS) entry which is preliminary data.</text>
</comment>
<dbReference type="PROSITE" id="PS50850">
    <property type="entry name" value="MFS"/>
    <property type="match status" value="1"/>
</dbReference>
<dbReference type="Gene3D" id="1.20.1250.20">
    <property type="entry name" value="MFS general substrate transporter like domains"/>
    <property type="match status" value="1"/>
</dbReference>
<dbReference type="InterPro" id="IPR036259">
    <property type="entry name" value="MFS_trans_sf"/>
</dbReference>
<feature type="domain" description="Major facilitator superfamily (MFS) profile" evidence="8">
    <location>
        <begin position="149"/>
        <end position="575"/>
    </location>
</feature>
<dbReference type="Proteomes" id="UP000473826">
    <property type="component" value="Unassembled WGS sequence"/>
</dbReference>
<dbReference type="GO" id="GO:0005886">
    <property type="term" value="C:plasma membrane"/>
    <property type="evidence" value="ECO:0007669"/>
    <property type="project" value="TreeGrafter"/>
</dbReference>
<organism evidence="9 10">
    <name type="scientific">Vanrija humicola</name>
    <name type="common">Yeast</name>
    <name type="synonym">Cryptococcus humicola</name>
    <dbReference type="NCBI Taxonomy" id="5417"/>
    <lineage>
        <taxon>Eukaryota</taxon>
        <taxon>Fungi</taxon>
        <taxon>Dikarya</taxon>
        <taxon>Basidiomycota</taxon>
        <taxon>Agaricomycotina</taxon>
        <taxon>Tremellomycetes</taxon>
        <taxon>Trichosporonales</taxon>
        <taxon>Trichosporonaceae</taxon>
        <taxon>Vanrija</taxon>
    </lineage>
</organism>
<evidence type="ECO:0000256" key="1">
    <source>
        <dbReference type="ARBA" id="ARBA00004141"/>
    </source>
</evidence>